<feature type="compositionally biased region" description="Low complexity" evidence="1">
    <location>
        <begin position="66"/>
        <end position="78"/>
    </location>
</feature>
<sequence length="141" mass="16430">MRLERINNRGRHNFQADDDDNDKEGDDDDEDGEDNDDDDEVEGDDDCELSDDNDGDDDCVDDDETASMTTTTTASTTTGRSVHWRLKDDSIEDSIIVVRWIIEIMMSLRDLGRQRKRPILIWSGRYYESDIRRFPYAMRNL</sequence>
<evidence type="ECO:0000313" key="2">
    <source>
        <dbReference type="EMBL" id="VDM58218.1"/>
    </source>
</evidence>
<proteinExistence type="predicted"/>
<reference evidence="4" key="1">
    <citation type="submission" date="2017-02" db="UniProtKB">
        <authorList>
            <consortium name="WormBaseParasite"/>
        </authorList>
    </citation>
    <scope>IDENTIFICATION</scope>
</reference>
<evidence type="ECO:0000313" key="3">
    <source>
        <dbReference type="Proteomes" id="UP000267027"/>
    </source>
</evidence>
<accession>A0A0R3PNJ4</accession>
<keyword evidence="3" id="KW-1185">Reference proteome</keyword>
<dbReference type="AlphaFoldDB" id="A0A0R3PNJ4"/>
<feature type="region of interest" description="Disordered" evidence="1">
    <location>
        <begin position="1"/>
        <end position="80"/>
    </location>
</feature>
<protein>
    <submittedName>
        <fullName evidence="2 4">Uncharacterized protein</fullName>
    </submittedName>
</protein>
<dbReference type="EMBL" id="UYYA01003964">
    <property type="protein sequence ID" value="VDM58218.1"/>
    <property type="molecule type" value="Genomic_DNA"/>
</dbReference>
<evidence type="ECO:0000256" key="1">
    <source>
        <dbReference type="SAM" id="MobiDB-lite"/>
    </source>
</evidence>
<dbReference type="Proteomes" id="UP000267027">
    <property type="component" value="Unassembled WGS sequence"/>
</dbReference>
<reference evidence="2 3" key="2">
    <citation type="submission" date="2018-11" db="EMBL/GenBank/DDBJ databases">
        <authorList>
            <consortium name="Pathogen Informatics"/>
        </authorList>
    </citation>
    <scope>NUCLEOTIDE SEQUENCE [LARGE SCALE GENOMIC DNA]</scope>
    <source>
        <strain evidence="2 3">Costa Rica</strain>
    </source>
</reference>
<dbReference type="WBParaSite" id="ACOC_0000663201-mRNA-1">
    <property type="protein sequence ID" value="ACOC_0000663201-mRNA-1"/>
    <property type="gene ID" value="ACOC_0000663201"/>
</dbReference>
<gene>
    <name evidence="2" type="ORF">ACOC_LOCUS6633</name>
</gene>
<feature type="compositionally biased region" description="Acidic residues" evidence="1">
    <location>
        <begin position="16"/>
        <end position="65"/>
    </location>
</feature>
<evidence type="ECO:0000313" key="4">
    <source>
        <dbReference type="WBParaSite" id="ACOC_0000663201-mRNA-1"/>
    </source>
</evidence>
<name>A0A0R3PNJ4_ANGCS</name>
<organism evidence="4">
    <name type="scientific">Angiostrongylus costaricensis</name>
    <name type="common">Nematode worm</name>
    <dbReference type="NCBI Taxonomy" id="334426"/>
    <lineage>
        <taxon>Eukaryota</taxon>
        <taxon>Metazoa</taxon>
        <taxon>Ecdysozoa</taxon>
        <taxon>Nematoda</taxon>
        <taxon>Chromadorea</taxon>
        <taxon>Rhabditida</taxon>
        <taxon>Rhabditina</taxon>
        <taxon>Rhabditomorpha</taxon>
        <taxon>Strongyloidea</taxon>
        <taxon>Metastrongylidae</taxon>
        <taxon>Angiostrongylus</taxon>
    </lineage>
</organism>